<dbReference type="InterPro" id="IPR038770">
    <property type="entry name" value="Na+/solute_symporter_sf"/>
</dbReference>
<evidence type="ECO:0000256" key="2">
    <source>
        <dbReference type="ARBA" id="ARBA00022448"/>
    </source>
</evidence>
<feature type="transmembrane region" description="Helical" evidence="7">
    <location>
        <begin position="71"/>
        <end position="91"/>
    </location>
</feature>
<feature type="transmembrane region" description="Helical" evidence="7">
    <location>
        <begin position="37"/>
        <end position="56"/>
    </location>
</feature>
<evidence type="ECO:0000256" key="3">
    <source>
        <dbReference type="ARBA" id="ARBA00022692"/>
    </source>
</evidence>
<comment type="subcellular location">
    <subcellularLocation>
        <location evidence="1">Membrane</location>
        <topology evidence="1">Multi-pass membrane protein</topology>
    </subcellularLocation>
</comment>
<keyword evidence="6 7" id="KW-0472">Membrane</keyword>
<evidence type="ECO:0000313" key="10">
    <source>
        <dbReference type="Proteomes" id="UP000634780"/>
    </source>
</evidence>
<evidence type="ECO:0000256" key="6">
    <source>
        <dbReference type="ARBA" id="ARBA00023136"/>
    </source>
</evidence>
<keyword evidence="2" id="KW-0813">Transport</keyword>
<keyword evidence="10" id="KW-1185">Reference proteome</keyword>
<gene>
    <name evidence="9" type="ORF">JGB26_39995</name>
</gene>
<name>A0ABS0XJ01_9ACTN</name>
<feature type="transmembrane region" description="Helical" evidence="7">
    <location>
        <begin position="379"/>
        <end position="401"/>
    </location>
</feature>
<evidence type="ECO:0000256" key="7">
    <source>
        <dbReference type="SAM" id="Phobius"/>
    </source>
</evidence>
<proteinExistence type="predicted"/>
<dbReference type="Proteomes" id="UP000634780">
    <property type="component" value="Unassembled WGS sequence"/>
</dbReference>
<protein>
    <submittedName>
        <fullName evidence="9">Cation:proton antiporter</fullName>
    </submittedName>
</protein>
<dbReference type="Pfam" id="PF00999">
    <property type="entry name" value="Na_H_Exchanger"/>
    <property type="match status" value="1"/>
</dbReference>
<accession>A0ABS0XJ01</accession>
<evidence type="ECO:0000256" key="1">
    <source>
        <dbReference type="ARBA" id="ARBA00004141"/>
    </source>
</evidence>
<feature type="domain" description="Cation/H+ exchanger transmembrane" evidence="8">
    <location>
        <begin position="18"/>
        <end position="399"/>
    </location>
</feature>
<keyword evidence="4 7" id="KW-1133">Transmembrane helix</keyword>
<evidence type="ECO:0000256" key="5">
    <source>
        <dbReference type="ARBA" id="ARBA00023065"/>
    </source>
</evidence>
<dbReference type="EMBL" id="JAEKOZ010000053">
    <property type="protein sequence ID" value="MBJ3813170.1"/>
    <property type="molecule type" value="Genomic_DNA"/>
</dbReference>
<comment type="caution">
    <text evidence="9">The sequence shown here is derived from an EMBL/GenBank/DDBJ whole genome shotgun (WGS) entry which is preliminary data.</text>
</comment>
<keyword evidence="3 7" id="KW-0812">Transmembrane</keyword>
<dbReference type="PANTHER" id="PTHR32468">
    <property type="entry name" value="CATION/H + ANTIPORTER"/>
    <property type="match status" value="1"/>
</dbReference>
<feature type="transmembrane region" description="Helical" evidence="7">
    <location>
        <begin position="175"/>
        <end position="198"/>
    </location>
</feature>
<keyword evidence="5" id="KW-0406">Ion transport</keyword>
<feature type="transmembrane region" description="Helical" evidence="7">
    <location>
        <begin position="204"/>
        <end position="222"/>
    </location>
</feature>
<feature type="transmembrane region" description="Helical" evidence="7">
    <location>
        <begin position="6"/>
        <end position="25"/>
    </location>
</feature>
<reference evidence="9 10" key="1">
    <citation type="submission" date="2020-12" db="EMBL/GenBank/DDBJ databases">
        <title>Streptomyces typhae sp. nov., a novel endophytic actinomycete isolated from the root of cattail pollen (Typha angustifolia L.).</title>
        <authorList>
            <person name="Peng C."/>
            <person name="Liu C."/>
        </authorList>
    </citation>
    <scope>NUCLEOTIDE SEQUENCE [LARGE SCALE GENOMIC DNA]</scope>
    <source>
        <strain evidence="9 10">JCM 4753</strain>
    </source>
</reference>
<feature type="transmembrane region" description="Helical" evidence="7">
    <location>
        <begin position="103"/>
        <end position="127"/>
    </location>
</feature>
<feature type="transmembrane region" description="Helical" evidence="7">
    <location>
        <begin position="295"/>
        <end position="328"/>
    </location>
</feature>
<dbReference type="InterPro" id="IPR050794">
    <property type="entry name" value="CPA2_transporter"/>
</dbReference>
<dbReference type="InterPro" id="IPR006153">
    <property type="entry name" value="Cation/H_exchanger_TM"/>
</dbReference>
<evidence type="ECO:0000256" key="4">
    <source>
        <dbReference type="ARBA" id="ARBA00022989"/>
    </source>
</evidence>
<organism evidence="9 10">
    <name type="scientific">Streptomyces flavofungini</name>
    <dbReference type="NCBI Taxonomy" id="68200"/>
    <lineage>
        <taxon>Bacteria</taxon>
        <taxon>Bacillati</taxon>
        <taxon>Actinomycetota</taxon>
        <taxon>Actinomycetes</taxon>
        <taxon>Kitasatosporales</taxon>
        <taxon>Streptomycetaceae</taxon>
        <taxon>Streptomyces</taxon>
    </lineage>
</organism>
<dbReference type="PANTHER" id="PTHR32468:SF0">
    <property type="entry name" value="K(+)_H(+) ANTIPORTER 1"/>
    <property type="match status" value="1"/>
</dbReference>
<feature type="transmembrane region" description="Helical" evidence="7">
    <location>
        <begin position="243"/>
        <end position="275"/>
    </location>
</feature>
<evidence type="ECO:0000259" key="8">
    <source>
        <dbReference type="Pfam" id="PF00999"/>
    </source>
</evidence>
<dbReference type="Gene3D" id="1.20.1530.20">
    <property type="match status" value="1"/>
</dbReference>
<evidence type="ECO:0000313" key="9">
    <source>
        <dbReference type="EMBL" id="MBJ3813170.1"/>
    </source>
</evidence>
<sequence>MTDFLLTGVHVAAALAVVLVIGYAGRSAARLLRQPETVGEIVAGLLAGPAAVALLGRSKFDAVLPGDVLDIMKLVAEVGLVLFLVGLAHKLRLGAHRSSLRTSAWLVAGGLVPAMFSGVLFAGWILLSDDPDVRGSAPLPAFVLMCAVALSITAVPVLARILAERNATDTLEGRLSMTAAVVIDTVGWLLLSVAVGLSTGELNGFVQSVVVLGGGAAAALGVRSALRTRAAHNLCEQRPLVTAVLLGAIALTMALTVERLGLTAIFGAVLVGLALPPDGPWQQVANRVTNLGRGMIPFFFVVTGVTVFAGGIGPLPWALTAGAILLAVLGKGMGSYFGTRMAGQPKQTAVTVGILMNTRGLTELIVLKVGYNADILTRPVFVALIVMAVATTVMTGPLLLLTKWSPGQPVRTSVGSKSQDDSP</sequence>
<feature type="transmembrane region" description="Helical" evidence="7">
    <location>
        <begin position="139"/>
        <end position="163"/>
    </location>
</feature>
<dbReference type="RefSeq" id="WP_190113440.1">
    <property type="nucleotide sequence ID" value="NZ_BMVR01000001.1"/>
</dbReference>